<name>A0A1W6WYH2_BACTU</name>
<accession>A0A1W6WYH2</accession>
<dbReference type="EMBL" id="CP021063">
    <property type="protein sequence ID" value="ARP61610.1"/>
    <property type="molecule type" value="Genomic_DNA"/>
</dbReference>
<gene>
    <name evidence="2" type="ORF">CAB88_31870</name>
</gene>
<proteinExistence type="predicted"/>
<evidence type="ECO:0000313" key="2">
    <source>
        <dbReference type="EMBL" id="ARP61610.1"/>
    </source>
</evidence>
<geneLocation type="plasmid" evidence="2 3">
    <name>poh2</name>
</geneLocation>
<evidence type="ECO:0000313" key="3">
    <source>
        <dbReference type="Proteomes" id="UP000194143"/>
    </source>
</evidence>
<feature type="transmembrane region" description="Helical" evidence="1">
    <location>
        <begin position="109"/>
        <end position="131"/>
    </location>
</feature>
<keyword evidence="3" id="KW-1185">Reference proteome</keyword>
<dbReference type="Proteomes" id="UP000194143">
    <property type="component" value="Plasmid poh2"/>
</dbReference>
<organism evidence="2 3">
    <name type="scientific">Bacillus thuringiensis</name>
    <dbReference type="NCBI Taxonomy" id="1428"/>
    <lineage>
        <taxon>Bacteria</taxon>
        <taxon>Bacillati</taxon>
        <taxon>Bacillota</taxon>
        <taxon>Bacilli</taxon>
        <taxon>Bacillales</taxon>
        <taxon>Bacillaceae</taxon>
        <taxon>Bacillus</taxon>
        <taxon>Bacillus cereus group</taxon>
    </lineage>
</organism>
<keyword evidence="1" id="KW-1133">Transmembrane helix</keyword>
<keyword evidence="1" id="KW-0472">Membrane</keyword>
<dbReference type="AlphaFoldDB" id="A0A1W6WYH2"/>
<evidence type="ECO:0000256" key="1">
    <source>
        <dbReference type="SAM" id="Phobius"/>
    </source>
</evidence>
<sequence>MALTPYNLLKACTGVSEANKEICVAHSIKHRDNYREYAHATLCKFLLSLPRHMLDAPEKKKHKKASRQMPTCYSNAFVFSLWRVHMKPKISNRKYYRQLDELKKERTGYIHIIIISLSIILIQGSFIYMYLADLDSLIARIILSSIIPFMGLLLFSIYYLVKSTQQYKKYINKNKRVYYKNKI</sequence>
<feature type="transmembrane region" description="Helical" evidence="1">
    <location>
        <begin position="137"/>
        <end position="161"/>
    </location>
</feature>
<reference evidence="2 3" key="1">
    <citation type="submission" date="2017-04" db="EMBL/GenBank/DDBJ databases">
        <title>Complete Genome Sequence of Bacillus thuringiensis type Strain ATCC 10792.</title>
        <authorList>
            <person name="Oh D.-H."/>
            <person name="Park B.-J."/>
            <person name="Shuai W."/>
            <person name="Chelliah R."/>
        </authorList>
    </citation>
    <scope>NUCLEOTIDE SEQUENCE [LARGE SCALE GENOMIC DNA]</scope>
    <source>
        <strain evidence="2 3">ATCC 10792</strain>
        <plasmid evidence="2 3">poh2</plasmid>
    </source>
</reference>
<dbReference type="KEGG" id="bthy:AQ980_31250"/>
<protein>
    <submittedName>
        <fullName evidence="2">Uncharacterized protein</fullName>
    </submittedName>
</protein>
<keyword evidence="2" id="KW-0614">Plasmid</keyword>
<keyword evidence="1" id="KW-0812">Transmembrane</keyword>